<keyword evidence="3" id="KW-1185">Reference proteome</keyword>
<evidence type="ECO:0008006" key="4">
    <source>
        <dbReference type="Google" id="ProtNLM"/>
    </source>
</evidence>
<proteinExistence type="predicted"/>
<keyword evidence="1" id="KW-0472">Membrane</keyword>
<keyword evidence="1" id="KW-0812">Transmembrane</keyword>
<accession>A0AAV5L1K9</accession>
<gene>
    <name evidence="2" type="ORF">SLEP1_g39682</name>
</gene>
<evidence type="ECO:0000313" key="3">
    <source>
        <dbReference type="Proteomes" id="UP001054252"/>
    </source>
</evidence>
<dbReference type="PANTHER" id="PTHR37746:SF1">
    <property type="entry name" value="TRANSMEMBRANE PROTEIN"/>
    <property type="match status" value="1"/>
</dbReference>
<dbReference type="AlphaFoldDB" id="A0AAV5L1K9"/>
<dbReference type="PANTHER" id="PTHR37746">
    <property type="entry name" value="TRANSMEMBRANE PROTEIN"/>
    <property type="match status" value="1"/>
</dbReference>
<dbReference type="EMBL" id="BPVZ01000089">
    <property type="protein sequence ID" value="GKV30915.1"/>
    <property type="molecule type" value="Genomic_DNA"/>
</dbReference>
<reference evidence="2 3" key="1">
    <citation type="journal article" date="2021" name="Commun. Biol.">
        <title>The genome of Shorea leprosula (Dipterocarpaceae) highlights the ecological relevance of drought in aseasonal tropical rainforests.</title>
        <authorList>
            <person name="Ng K.K.S."/>
            <person name="Kobayashi M.J."/>
            <person name="Fawcett J.A."/>
            <person name="Hatakeyama M."/>
            <person name="Paape T."/>
            <person name="Ng C.H."/>
            <person name="Ang C.C."/>
            <person name="Tnah L.H."/>
            <person name="Lee C.T."/>
            <person name="Nishiyama T."/>
            <person name="Sese J."/>
            <person name="O'Brien M.J."/>
            <person name="Copetti D."/>
            <person name="Mohd Noor M.I."/>
            <person name="Ong R.C."/>
            <person name="Putra M."/>
            <person name="Sireger I.Z."/>
            <person name="Indrioko S."/>
            <person name="Kosugi Y."/>
            <person name="Izuno A."/>
            <person name="Isagi Y."/>
            <person name="Lee S.L."/>
            <person name="Shimizu K.K."/>
        </authorList>
    </citation>
    <scope>NUCLEOTIDE SEQUENCE [LARGE SCALE GENOMIC DNA]</scope>
    <source>
        <strain evidence="2">214</strain>
    </source>
</reference>
<feature type="transmembrane region" description="Helical" evidence="1">
    <location>
        <begin position="36"/>
        <end position="57"/>
    </location>
</feature>
<evidence type="ECO:0000313" key="2">
    <source>
        <dbReference type="EMBL" id="GKV30915.1"/>
    </source>
</evidence>
<sequence>MNIILSRIISHPLFSSIVTFYILVLLYVPHGLLLKILLSPVFIITGTLLIFLLRLGAIQKSQTERKEKISIAEETEFPQEESKWVECKRGPESEIKLCFDFDLNPSFKERFVEWDVGAPLEVIYEENEREEEDEANKNDSCWNTDRYPLLSLYYSESDTDSSSETDFLASWDWGSPEKMGFTWEEEDKDGLIEIALEKKDLDFHGEEENLIEIDISSPRGLGLINVN</sequence>
<keyword evidence="1" id="KW-1133">Transmembrane helix</keyword>
<organism evidence="2 3">
    <name type="scientific">Rubroshorea leprosula</name>
    <dbReference type="NCBI Taxonomy" id="152421"/>
    <lineage>
        <taxon>Eukaryota</taxon>
        <taxon>Viridiplantae</taxon>
        <taxon>Streptophyta</taxon>
        <taxon>Embryophyta</taxon>
        <taxon>Tracheophyta</taxon>
        <taxon>Spermatophyta</taxon>
        <taxon>Magnoliopsida</taxon>
        <taxon>eudicotyledons</taxon>
        <taxon>Gunneridae</taxon>
        <taxon>Pentapetalae</taxon>
        <taxon>rosids</taxon>
        <taxon>malvids</taxon>
        <taxon>Malvales</taxon>
        <taxon>Dipterocarpaceae</taxon>
        <taxon>Rubroshorea</taxon>
    </lineage>
</organism>
<evidence type="ECO:0000256" key="1">
    <source>
        <dbReference type="SAM" id="Phobius"/>
    </source>
</evidence>
<dbReference type="Proteomes" id="UP001054252">
    <property type="component" value="Unassembled WGS sequence"/>
</dbReference>
<protein>
    <recommendedName>
        <fullName evidence="4">Transmembrane protein</fullName>
    </recommendedName>
</protein>
<comment type="caution">
    <text evidence="2">The sequence shown here is derived from an EMBL/GenBank/DDBJ whole genome shotgun (WGS) entry which is preliminary data.</text>
</comment>
<name>A0AAV5L1K9_9ROSI</name>
<feature type="transmembrane region" description="Helical" evidence="1">
    <location>
        <begin position="12"/>
        <end position="30"/>
    </location>
</feature>